<dbReference type="Proteomes" id="UP000664534">
    <property type="component" value="Unassembled WGS sequence"/>
</dbReference>
<feature type="transmembrane region" description="Helical" evidence="1">
    <location>
        <begin position="169"/>
        <end position="193"/>
    </location>
</feature>
<accession>A0A8H3J366</accession>
<dbReference type="OrthoDB" id="5342924at2759"/>
<reference evidence="2" key="1">
    <citation type="submission" date="2021-03" db="EMBL/GenBank/DDBJ databases">
        <authorList>
            <person name="Tagirdzhanova G."/>
        </authorList>
    </citation>
    <scope>NUCLEOTIDE SEQUENCE</scope>
</reference>
<proteinExistence type="predicted"/>
<organism evidence="2 3">
    <name type="scientific">Imshaugia aleurites</name>
    <dbReference type="NCBI Taxonomy" id="172621"/>
    <lineage>
        <taxon>Eukaryota</taxon>
        <taxon>Fungi</taxon>
        <taxon>Dikarya</taxon>
        <taxon>Ascomycota</taxon>
        <taxon>Pezizomycotina</taxon>
        <taxon>Lecanoromycetes</taxon>
        <taxon>OSLEUM clade</taxon>
        <taxon>Lecanoromycetidae</taxon>
        <taxon>Lecanorales</taxon>
        <taxon>Lecanorineae</taxon>
        <taxon>Parmeliaceae</taxon>
        <taxon>Imshaugia</taxon>
    </lineage>
</organism>
<protein>
    <submittedName>
        <fullName evidence="2">Uncharacterized protein</fullName>
    </submittedName>
</protein>
<feature type="transmembrane region" description="Helical" evidence="1">
    <location>
        <begin position="654"/>
        <end position="675"/>
    </location>
</feature>
<evidence type="ECO:0000313" key="3">
    <source>
        <dbReference type="Proteomes" id="UP000664534"/>
    </source>
</evidence>
<keyword evidence="1" id="KW-1133">Transmembrane helix</keyword>
<gene>
    <name evidence="2" type="ORF">IMSHALPRED_001661</name>
</gene>
<dbReference type="AlphaFoldDB" id="A0A8H3J366"/>
<feature type="transmembrane region" description="Helical" evidence="1">
    <location>
        <begin position="65"/>
        <end position="87"/>
    </location>
</feature>
<feature type="transmembrane region" description="Helical" evidence="1">
    <location>
        <begin position="20"/>
        <end position="37"/>
    </location>
</feature>
<keyword evidence="3" id="KW-1185">Reference proteome</keyword>
<evidence type="ECO:0000256" key="1">
    <source>
        <dbReference type="SAM" id="Phobius"/>
    </source>
</evidence>
<name>A0A8H3J366_9LECA</name>
<sequence length="772" mass="84038">MKLTNPTRPAWRIIQDSTTVLFRVLGLHVIVVAFRSLHHLAVGKGYDEPTKIAIRKSRSTAMMRALVHIVPISVAMWEIIINWNSYYLGATVLNQAYYQFGAKVHEMTAQASLAAIVFSYIRYEMSLGQGLPFGALFSGLQISQASYLWSMEFWGSICSKHLPVRRRIGMIVIVTVAIVLAATVGPSSAILLIPRLEYWPAGATDIWLNATSQDLWPDRTNATLVPADCAVSNTLIIENNCPSSGWQAIQSYLSITNGLLPLNYQAKYGGAPSPAYIQVLGTTSLRQLLILDQKMVPSVPGYDVEVAVATIQQAAVADALSTTGALWNEALHNMSTKGHGSVLEQLNAGHSISTGYYQPYTAASCEPDIFYGHEDSNPVAFPPTPGTDMHILNTSDFNNSFLAEHAFIYPGITRSQLLDTPGSPGDYRLRWVELPEDPFNGTSTGAVVLLPRSSENTTQEVLMCTLSAGWGATTMNTSTFGGGSDSVISEEQPYNLGEIQQDNATGSSPLTEQVSLMGTGFFLLPVYPQKLVAVTEDWAQYLNPSVSGSNDTIFHRLMNSHLLTPPIAISAKIILASLVTNGLARIGSTSQLQGNLKTVLQPDGSEGLDGDYWFSGKGDVFMVDPVESKDWVKFRVYTTVEGFAYNMAGATPKVAICFLLVYCVFALSHIFYAGITGISSTCWDSIGEVTALAVNSTPSTLLRNTCAGITELNIFKIPVRVLAFRDSENSDGEHLELVFGDLDEKSIQHQVIKENRVYGTLPLLAVKKSKDL</sequence>
<dbReference type="EMBL" id="CAJPDT010000124">
    <property type="protein sequence ID" value="CAF9939864.1"/>
    <property type="molecule type" value="Genomic_DNA"/>
</dbReference>
<keyword evidence="1" id="KW-0472">Membrane</keyword>
<evidence type="ECO:0000313" key="2">
    <source>
        <dbReference type="EMBL" id="CAF9939864.1"/>
    </source>
</evidence>
<comment type="caution">
    <text evidence="2">The sequence shown here is derived from an EMBL/GenBank/DDBJ whole genome shotgun (WGS) entry which is preliminary data.</text>
</comment>
<keyword evidence="1" id="KW-0812">Transmembrane</keyword>